<dbReference type="GO" id="GO:0016887">
    <property type="term" value="F:ATP hydrolysis activity"/>
    <property type="evidence" value="ECO:0007669"/>
    <property type="project" value="InterPro"/>
</dbReference>
<dbReference type="RefSeq" id="WP_147826237.1">
    <property type="nucleotide sequence ID" value="NZ_BAAARG010000003.1"/>
</dbReference>
<evidence type="ECO:0000256" key="1">
    <source>
        <dbReference type="ARBA" id="ARBA00005417"/>
    </source>
</evidence>
<keyword evidence="7" id="KW-1185">Reference proteome</keyword>
<sequence length="241" mass="25297">MTLAIDVRGVTVRYGETLALDNVDLQVPHATVTGLIGMNGSGKSTLFRTIMGVITPAAGSVLIDGETPGAARAASAVAYVPQAEEVDWSFPVSVRDVVMMGRYGKQGPLRRASRADRAAVDEALLRVGLTSLAGRQIGRLSGGQKKRAFVARAIAQDARVLLLDEPFAGVDKPSEAMITQVLTELAAEGCGVIVSTHDLAGLPGLASDVVLLRNRVLFHGDVATGLEPRILARAFGWEEGA</sequence>
<comment type="similarity">
    <text evidence="1">Belongs to the ABC transporter superfamily.</text>
</comment>
<organism evidence="6 7">
    <name type="scientific">Microbacterium mitrae</name>
    <dbReference type="NCBI Taxonomy" id="664640"/>
    <lineage>
        <taxon>Bacteria</taxon>
        <taxon>Bacillati</taxon>
        <taxon>Actinomycetota</taxon>
        <taxon>Actinomycetes</taxon>
        <taxon>Micrococcales</taxon>
        <taxon>Microbacteriaceae</taxon>
        <taxon>Microbacterium</taxon>
    </lineage>
</organism>
<dbReference type="AlphaFoldDB" id="A0A5C8HPE8"/>
<dbReference type="EMBL" id="VRSW01000003">
    <property type="protein sequence ID" value="TXK04181.1"/>
    <property type="molecule type" value="Genomic_DNA"/>
</dbReference>
<dbReference type="InterPro" id="IPR017871">
    <property type="entry name" value="ABC_transporter-like_CS"/>
</dbReference>
<evidence type="ECO:0000313" key="7">
    <source>
        <dbReference type="Proteomes" id="UP000321196"/>
    </source>
</evidence>
<evidence type="ECO:0000259" key="5">
    <source>
        <dbReference type="PROSITE" id="PS50893"/>
    </source>
</evidence>
<dbReference type="GO" id="GO:0005524">
    <property type="term" value="F:ATP binding"/>
    <property type="evidence" value="ECO:0007669"/>
    <property type="project" value="UniProtKB-KW"/>
</dbReference>
<dbReference type="PROSITE" id="PS00211">
    <property type="entry name" value="ABC_TRANSPORTER_1"/>
    <property type="match status" value="1"/>
</dbReference>
<dbReference type="PANTHER" id="PTHR42734:SF5">
    <property type="entry name" value="IRON TRANSPORT SYSTEM ATP-BINDING PROTEIN HI_0361-RELATED"/>
    <property type="match status" value="1"/>
</dbReference>
<dbReference type="SUPFAM" id="SSF52540">
    <property type="entry name" value="P-loop containing nucleoside triphosphate hydrolases"/>
    <property type="match status" value="1"/>
</dbReference>
<evidence type="ECO:0000313" key="6">
    <source>
        <dbReference type="EMBL" id="TXK04181.1"/>
    </source>
</evidence>
<keyword evidence="3" id="KW-0547">Nucleotide-binding</keyword>
<dbReference type="PANTHER" id="PTHR42734">
    <property type="entry name" value="METAL TRANSPORT SYSTEM ATP-BINDING PROTEIN TM_0124-RELATED"/>
    <property type="match status" value="1"/>
</dbReference>
<accession>A0A5C8HPE8</accession>
<protein>
    <submittedName>
        <fullName evidence="6">Metal ABC transporter ATP-binding protein</fullName>
    </submittedName>
</protein>
<keyword evidence="2" id="KW-0813">Transport</keyword>
<evidence type="ECO:0000256" key="3">
    <source>
        <dbReference type="ARBA" id="ARBA00022741"/>
    </source>
</evidence>
<dbReference type="InterPro" id="IPR027417">
    <property type="entry name" value="P-loop_NTPase"/>
</dbReference>
<dbReference type="CDD" id="cd03235">
    <property type="entry name" value="ABC_Metallic_Cations"/>
    <property type="match status" value="1"/>
</dbReference>
<dbReference type="Pfam" id="PF00005">
    <property type="entry name" value="ABC_tran"/>
    <property type="match status" value="1"/>
</dbReference>
<proteinExistence type="inferred from homology"/>
<dbReference type="InterPro" id="IPR050153">
    <property type="entry name" value="Metal_Ion_Import_ABC"/>
</dbReference>
<dbReference type="Proteomes" id="UP000321196">
    <property type="component" value="Unassembled WGS sequence"/>
</dbReference>
<dbReference type="InterPro" id="IPR003439">
    <property type="entry name" value="ABC_transporter-like_ATP-bd"/>
</dbReference>
<evidence type="ECO:0000256" key="2">
    <source>
        <dbReference type="ARBA" id="ARBA00022448"/>
    </source>
</evidence>
<dbReference type="Gene3D" id="3.40.50.300">
    <property type="entry name" value="P-loop containing nucleotide triphosphate hydrolases"/>
    <property type="match status" value="1"/>
</dbReference>
<dbReference type="InterPro" id="IPR003593">
    <property type="entry name" value="AAA+_ATPase"/>
</dbReference>
<evidence type="ECO:0000256" key="4">
    <source>
        <dbReference type="ARBA" id="ARBA00022840"/>
    </source>
</evidence>
<dbReference type="SMART" id="SM00382">
    <property type="entry name" value="AAA"/>
    <property type="match status" value="1"/>
</dbReference>
<reference evidence="6 7" key="1">
    <citation type="submission" date="2019-08" db="EMBL/GenBank/DDBJ databases">
        <authorList>
            <person name="Dong K."/>
        </authorList>
    </citation>
    <scope>NUCLEOTIDE SEQUENCE [LARGE SCALE GENOMIC DNA]</scope>
    <source>
        <strain evidence="6 7">M4-8</strain>
    </source>
</reference>
<name>A0A5C8HPE8_9MICO</name>
<dbReference type="OrthoDB" id="5296765at2"/>
<comment type="caution">
    <text evidence="6">The sequence shown here is derived from an EMBL/GenBank/DDBJ whole genome shotgun (WGS) entry which is preliminary data.</text>
</comment>
<feature type="domain" description="ABC transporter" evidence="5">
    <location>
        <begin position="5"/>
        <end position="239"/>
    </location>
</feature>
<gene>
    <name evidence="6" type="ORF">FVP60_10550</name>
</gene>
<keyword evidence="4 6" id="KW-0067">ATP-binding</keyword>
<dbReference type="PROSITE" id="PS50893">
    <property type="entry name" value="ABC_TRANSPORTER_2"/>
    <property type="match status" value="1"/>
</dbReference>